<dbReference type="SUPFAM" id="SSF50814">
    <property type="entry name" value="Lipocalins"/>
    <property type="match status" value="1"/>
</dbReference>
<evidence type="ECO:0000256" key="14">
    <source>
        <dbReference type="SAM" id="MobiDB-lite"/>
    </source>
</evidence>
<dbReference type="CDD" id="cd20074">
    <property type="entry name" value="XPF_nuclease_Mus81"/>
    <property type="match status" value="1"/>
</dbReference>
<comment type="subunit">
    <text evidence="13">Interacts with EME1.</text>
</comment>
<evidence type="ECO:0000256" key="13">
    <source>
        <dbReference type="RuleBase" id="RU369042"/>
    </source>
</evidence>
<dbReference type="InterPro" id="IPR033309">
    <property type="entry name" value="Mus81"/>
</dbReference>
<proteinExistence type="inferred from homology"/>
<dbReference type="SMART" id="SM00891">
    <property type="entry name" value="ERCC4"/>
    <property type="match status" value="1"/>
</dbReference>
<comment type="cofactor">
    <cofactor evidence="1 13">
        <name>Mg(2+)</name>
        <dbReference type="ChEBI" id="CHEBI:18420"/>
    </cofactor>
</comment>
<comment type="function">
    <text evidence="13">Interacts with EME1 to form a DNA structure-specific endonuclease with substrate preference for branched DNA structures with a 5'-end at the branch nick. Typical substrates include 3'-flap structures, D-loops, replication forks and nicked Holliday junctions. May be required in mitosis for the processing of stalled or collapsed replication fork intermediates. May be required in meiosis for the repair of meiosis-specific double strand breaks subsequent to single-end invasion (SEI).</text>
</comment>
<keyword evidence="12 13" id="KW-0539">Nucleus</keyword>
<sequence length="484" mass="55440">MAEKRRISLKYKSANPLFEKWLSEWKIEAEHRGSKRVYAYKNALTSLKKCPISFNTGQECKILKGFGDQLCRLLDQKLRDHRLQEDRNSDSDNREEQLTGTSCSSSVNVAGPSSTNNIDAESKNTGQTNRTNKKAITKTTSSESAGNSQQSVNSLDDEFYILEPGSFDIILCVDTAETTARSSDPLITELTKQTSDYQFEVKKLHIGDYVWICRDRTTKKELVLPYVMERKRMDDFARSIMDGRYHEQKFRLKNCGLEHKYYLIENHEVYGFSKTSLKQAEINTTIQDGFKIQYTLNLKHTARFLGNFTLLLKSLFSEKTLVKCPKENLATIDLSSDLISLMSFQEFNQGSVKNKPMKVSDLFIKMLIQMQGMSVKRAIAITQRYPTPVQFRDAIDESCREDFQKQLAELSYQGQKVGSTLRVPYIPRKMICSSKPTMVVTKENEEWTITTSTLLKSTVLKFRIGEEYEESMPGGVLKVINKSK</sequence>
<dbReference type="GO" id="GO:0000727">
    <property type="term" value="P:double-strand break repair via break-induced replication"/>
    <property type="evidence" value="ECO:0007669"/>
    <property type="project" value="UniProtKB-UniRule"/>
</dbReference>
<name>A0A9N9XUM7_PHYSR</name>
<dbReference type="EC" id="3.1.22.-" evidence="13"/>
<dbReference type="GO" id="GO:0046872">
    <property type="term" value="F:metal ion binding"/>
    <property type="evidence" value="ECO:0007669"/>
    <property type="project" value="UniProtKB-UniRule"/>
</dbReference>
<feature type="domain" description="ERCC4" evidence="15">
    <location>
        <begin position="170"/>
        <end position="268"/>
    </location>
</feature>
<evidence type="ECO:0000256" key="6">
    <source>
        <dbReference type="ARBA" id="ARBA00022759"/>
    </source>
</evidence>
<dbReference type="Pfam" id="PF02732">
    <property type="entry name" value="ERCC4"/>
    <property type="match status" value="1"/>
</dbReference>
<dbReference type="OrthoDB" id="5963188at2759"/>
<keyword evidence="17" id="KW-1185">Reference proteome</keyword>
<accession>A0A9N9XUM7</accession>
<dbReference type="PANTHER" id="PTHR13451">
    <property type="entry name" value="CLASS II CROSSOVER JUNCTION ENDONUCLEASE MUS81"/>
    <property type="match status" value="1"/>
</dbReference>
<evidence type="ECO:0000256" key="5">
    <source>
        <dbReference type="ARBA" id="ARBA00022723"/>
    </source>
</evidence>
<evidence type="ECO:0000256" key="12">
    <source>
        <dbReference type="ARBA" id="ARBA00023242"/>
    </source>
</evidence>
<keyword evidence="6 13" id="KW-0255">Endonuclease</keyword>
<dbReference type="FunFam" id="1.10.150.110:FF:000001">
    <property type="entry name" value="Putative Crossover junction endonuclease MUS81"/>
    <property type="match status" value="1"/>
</dbReference>
<dbReference type="GO" id="GO:0005634">
    <property type="term" value="C:nucleus"/>
    <property type="evidence" value="ECO:0007669"/>
    <property type="project" value="UniProtKB-SubCell"/>
</dbReference>
<dbReference type="Gene3D" id="2.40.128.20">
    <property type="match status" value="1"/>
</dbReference>
<evidence type="ECO:0000256" key="3">
    <source>
        <dbReference type="ARBA" id="ARBA00010015"/>
    </source>
</evidence>
<dbReference type="Pfam" id="PF14716">
    <property type="entry name" value="HHH_8"/>
    <property type="match status" value="1"/>
</dbReference>
<dbReference type="InterPro" id="IPR006166">
    <property type="entry name" value="ERCC4_domain"/>
</dbReference>
<evidence type="ECO:0000259" key="15">
    <source>
        <dbReference type="SMART" id="SM00891"/>
    </source>
</evidence>
<dbReference type="GO" id="GO:0006308">
    <property type="term" value="P:DNA catabolic process"/>
    <property type="evidence" value="ECO:0007669"/>
    <property type="project" value="UniProtKB-UniRule"/>
</dbReference>
<protein>
    <recommendedName>
        <fullName evidence="13">Crossover junction endonuclease MUS81</fullName>
        <ecNumber evidence="13">3.1.22.-</ecNumber>
    </recommendedName>
</protein>
<evidence type="ECO:0000313" key="16">
    <source>
        <dbReference type="EMBL" id="CAG9864991.1"/>
    </source>
</evidence>
<evidence type="ECO:0000256" key="1">
    <source>
        <dbReference type="ARBA" id="ARBA00001946"/>
    </source>
</evidence>
<dbReference type="InterPro" id="IPR010996">
    <property type="entry name" value="HHH_MUS81"/>
</dbReference>
<dbReference type="InterPro" id="IPR012674">
    <property type="entry name" value="Calycin"/>
</dbReference>
<feature type="region of interest" description="Disordered" evidence="14">
    <location>
        <begin position="83"/>
        <end position="150"/>
    </location>
</feature>
<dbReference type="Gene3D" id="3.40.50.10130">
    <property type="match status" value="1"/>
</dbReference>
<dbReference type="InterPro" id="IPR011335">
    <property type="entry name" value="Restrct_endonuc-II-like"/>
</dbReference>
<keyword evidence="5 13" id="KW-0479">Metal-binding</keyword>
<reference evidence="16" key="1">
    <citation type="submission" date="2022-01" db="EMBL/GenBank/DDBJ databases">
        <authorList>
            <person name="King R."/>
        </authorList>
    </citation>
    <scope>NUCLEOTIDE SEQUENCE</scope>
</reference>
<dbReference type="InterPro" id="IPR047416">
    <property type="entry name" value="XPF_nuclease_Mus81"/>
</dbReference>
<evidence type="ECO:0000256" key="9">
    <source>
        <dbReference type="ARBA" id="ARBA00022842"/>
    </source>
</evidence>
<evidence type="ECO:0000313" key="17">
    <source>
        <dbReference type="Proteomes" id="UP001153712"/>
    </source>
</evidence>
<evidence type="ECO:0000256" key="8">
    <source>
        <dbReference type="ARBA" id="ARBA00022801"/>
    </source>
</evidence>
<dbReference type="GO" id="GO:0048476">
    <property type="term" value="C:Holliday junction resolvase complex"/>
    <property type="evidence" value="ECO:0007669"/>
    <property type="project" value="UniProtKB-UniRule"/>
</dbReference>
<dbReference type="SUPFAM" id="SSF47802">
    <property type="entry name" value="DNA polymerase beta, N-terminal domain-like"/>
    <property type="match status" value="1"/>
</dbReference>
<evidence type="ECO:0000256" key="4">
    <source>
        <dbReference type="ARBA" id="ARBA00022722"/>
    </source>
</evidence>
<dbReference type="GO" id="GO:0031573">
    <property type="term" value="P:mitotic intra-S DNA damage checkpoint signaling"/>
    <property type="evidence" value="ECO:0007669"/>
    <property type="project" value="TreeGrafter"/>
</dbReference>
<evidence type="ECO:0000256" key="11">
    <source>
        <dbReference type="ARBA" id="ARBA00023204"/>
    </source>
</evidence>
<comment type="similarity">
    <text evidence="3 13">Belongs to the XPF family.</text>
</comment>
<evidence type="ECO:0000256" key="7">
    <source>
        <dbReference type="ARBA" id="ARBA00022763"/>
    </source>
</evidence>
<dbReference type="AlphaFoldDB" id="A0A9N9XUM7"/>
<feature type="compositionally biased region" description="Polar residues" evidence="14">
    <location>
        <begin position="137"/>
        <end position="150"/>
    </location>
</feature>
<keyword evidence="11 13" id="KW-0234">DNA repair</keyword>
<keyword evidence="7 13" id="KW-0227">DNA damage</keyword>
<dbReference type="GO" id="GO:0048257">
    <property type="term" value="F:3'-flap endonuclease activity"/>
    <property type="evidence" value="ECO:0007669"/>
    <property type="project" value="TreeGrafter"/>
</dbReference>
<dbReference type="EMBL" id="OU900102">
    <property type="protein sequence ID" value="CAG9864991.1"/>
    <property type="molecule type" value="Genomic_DNA"/>
</dbReference>
<evidence type="ECO:0000256" key="10">
    <source>
        <dbReference type="ARBA" id="ARBA00023172"/>
    </source>
</evidence>
<keyword evidence="10 13" id="KW-0233">DNA recombination</keyword>
<feature type="compositionally biased region" description="Polar residues" evidence="14">
    <location>
        <begin position="98"/>
        <end position="130"/>
    </location>
</feature>
<dbReference type="FunFam" id="3.40.50.10130:FF:000003">
    <property type="entry name" value="Crossover junction endonuclease MUS81"/>
    <property type="match status" value="1"/>
</dbReference>
<dbReference type="InterPro" id="IPR027421">
    <property type="entry name" value="DNA_pol_lamdba_lyase_dom_sf"/>
</dbReference>
<organism evidence="16 17">
    <name type="scientific">Phyllotreta striolata</name>
    <name type="common">Striped flea beetle</name>
    <name type="synonym">Crioceris striolata</name>
    <dbReference type="NCBI Taxonomy" id="444603"/>
    <lineage>
        <taxon>Eukaryota</taxon>
        <taxon>Metazoa</taxon>
        <taxon>Ecdysozoa</taxon>
        <taxon>Arthropoda</taxon>
        <taxon>Hexapoda</taxon>
        <taxon>Insecta</taxon>
        <taxon>Pterygota</taxon>
        <taxon>Neoptera</taxon>
        <taxon>Endopterygota</taxon>
        <taxon>Coleoptera</taxon>
        <taxon>Polyphaga</taxon>
        <taxon>Cucujiformia</taxon>
        <taxon>Chrysomeloidea</taxon>
        <taxon>Chrysomelidae</taxon>
        <taxon>Galerucinae</taxon>
        <taxon>Alticini</taxon>
        <taxon>Phyllotreta</taxon>
    </lineage>
</organism>
<comment type="subcellular location">
    <subcellularLocation>
        <location evidence="2 13">Nucleus</location>
    </subcellularLocation>
</comment>
<dbReference type="CDD" id="cd00742">
    <property type="entry name" value="FABP"/>
    <property type="match status" value="1"/>
</dbReference>
<keyword evidence="8 13" id="KW-0378">Hydrolase</keyword>
<dbReference type="Gene3D" id="1.10.150.110">
    <property type="entry name" value="DNA polymerase beta, N-terminal domain-like"/>
    <property type="match status" value="1"/>
</dbReference>
<feature type="compositionally biased region" description="Basic and acidic residues" evidence="14">
    <location>
        <begin position="83"/>
        <end position="97"/>
    </location>
</feature>
<dbReference type="GO" id="GO:0031297">
    <property type="term" value="P:replication fork processing"/>
    <property type="evidence" value="ECO:0007669"/>
    <property type="project" value="UniProtKB-ARBA"/>
</dbReference>
<dbReference type="SUPFAM" id="SSF52980">
    <property type="entry name" value="Restriction endonuclease-like"/>
    <property type="match status" value="1"/>
</dbReference>
<dbReference type="PANTHER" id="PTHR13451:SF0">
    <property type="entry name" value="CROSSOVER JUNCTION ENDONUCLEASE MUS81"/>
    <property type="match status" value="1"/>
</dbReference>
<dbReference type="Proteomes" id="UP001153712">
    <property type="component" value="Chromosome 9"/>
</dbReference>
<dbReference type="GO" id="GO:0003677">
    <property type="term" value="F:DNA binding"/>
    <property type="evidence" value="ECO:0007669"/>
    <property type="project" value="UniProtKB-UniRule"/>
</dbReference>
<keyword evidence="9 13" id="KW-0460">Magnesium</keyword>
<keyword evidence="4 13" id="KW-0540">Nuclease</keyword>
<dbReference type="GO" id="GO:0000712">
    <property type="term" value="P:resolution of meiotic recombination intermediates"/>
    <property type="evidence" value="ECO:0007669"/>
    <property type="project" value="TreeGrafter"/>
</dbReference>
<evidence type="ECO:0000256" key="2">
    <source>
        <dbReference type="ARBA" id="ARBA00004123"/>
    </source>
</evidence>
<dbReference type="GO" id="GO:0008821">
    <property type="term" value="F:crossover junction DNA endonuclease activity"/>
    <property type="evidence" value="ECO:0007669"/>
    <property type="project" value="UniProtKB-UniRule"/>
</dbReference>
<gene>
    <name evidence="16" type="ORF">PHYEVI_LOCUS11237</name>
</gene>